<gene>
    <name evidence="2" type="ORF">RFM23_25550</name>
</gene>
<dbReference type="EMBL" id="JAVIIP010000017">
    <property type="protein sequence ID" value="MDX8540987.1"/>
    <property type="molecule type" value="Genomic_DNA"/>
</dbReference>
<proteinExistence type="predicted"/>
<dbReference type="Pfam" id="PF13400">
    <property type="entry name" value="Tad"/>
    <property type="match status" value="1"/>
</dbReference>
<evidence type="ECO:0000259" key="1">
    <source>
        <dbReference type="Pfam" id="PF13400"/>
    </source>
</evidence>
<accession>A0ABU5AUK9</accession>
<dbReference type="InterPro" id="IPR028087">
    <property type="entry name" value="Tad_N"/>
</dbReference>
<dbReference type="Proteomes" id="UP001276564">
    <property type="component" value="Unassembled WGS sequence"/>
</dbReference>
<reference evidence="2 3" key="1">
    <citation type="submission" date="2023-08" db="EMBL/GenBank/DDBJ databases">
        <title>Implementing the SeqCode for naming new Mesorhizobium species isolated from Vachellia karroo root nodules.</title>
        <authorList>
            <person name="Van Lill M."/>
        </authorList>
    </citation>
    <scope>NUCLEOTIDE SEQUENCE [LARGE SCALE GENOMIC DNA]</scope>
    <source>
        <strain evidence="2 3">VK4B</strain>
    </source>
</reference>
<name>A0ABU5AUK9_9HYPH</name>
<dbReference type="RefSeq" id="WP_135859305.1">
    <property type="nucleotide sequence ID" value="NZ_JAVIIO010000003.1"/>
</dbReference>
<protein>
    <submittedName>
        <fullName evidence="2">Pilus assembly protein TadG-related protein</fullName>
    </submittedName>
</protein>
<organism evidence="2 3">
    <name type="scientific">Mesorhizobium abyssinicae</name>
    <dbReference type="NCBI Taxonomy" id="1209958"/>
    <lineage>
        <taxon>Bacteria</taxon>
        <taxon>Pseudomonadati</taxon>
        <taxon>Pseudomonadota</taxon>
        <taxon>Alphaproteobacteria</taxon>
        <taxon>Hyphomicrobiales</taxon>
        <taxon>Phyllobacteriaceae</taxon>
        <taxon>Mesorhizobium</taxon>
    </lineage>
</organism>
<evidence type="ECO:0000313" key="2">
    <source>
        <dbReference type="EMBL" id="MDX8540987.1"/>
    </source>
</evidence>
<evidence type="ECO:0000313" key="3">
    <source>
        <dbReference type="Proteomes" id="UP001276564"/>
    </source>
</evidence>
<sequence length="685" mass="67382">MQIFRRFSRSRDGNVLIISALVLPLLIGMAALVTEYGGALVERSDNQRIADLSAFAGALAYNATKSTDQMKATAVNVAVLNGVPAADVQASLVTSPKTSGMKAVAVTINTPKSLILARVLQDRQQLNIHANSIAEVGAAASTPGCMLALDGTQTGITLSGGTKISAPKCTVSSNNTVTVPCGTTISAIGVTYNSTTAPSQPCSGITGTISKKYTADPLAGNTAVAAAVARITTVAALSTTTAPTAPTTPTGSDIAFAWNQSSTQSQATTLGCTASWASATSTWTLNCGSKTTVNLGTITIGGGINLNFATSGAASTVYNIAGDLTTSATTKFGPGTYNFAKTLTTAGTTTFGAGTYNFGKQVTTAGITTFGAGTFNFTKGLTTGGGATTTFGAGTFKIGISDNTCGGTARVSLCNTSTLTFGGPSTFELPGGFNNTGGATLTFGSGTANSYKIGPGSNGDAITLGGGSKTLLADATSSGVFQVVGNVNGGGGGSCFVVPATAQHDIEGNFIGSGAILLGAGIYTVDGYFALGGSGGGSASCGGSTISISGTDVTLVLSGKAKSSSGSCNGYVFCVAAGYSNIVLTAPQTGATAKLAVIGPTSTSVTAGATFAEGGSNAQISGAFYFPYGPIIMNGGSSVLGSATDATKCLQMIGSRITLSGGTAAASECIAATSASTASKVSLVQ</sequence>
<feature type="domain" description="Putative Flp pilus-assembly TadG-like N-terminal" evidence="1">
    <location>
        <begin position="13"/>
        <end position="58"/>
    </location>
</feature>
<comment type="caution">
    <text evidence="2">The sequence shown here is derived from an EMBL/GenBank/DDBJ whole genome shotgun (WGS) entry which is preliminary data.</text>
</comment>
<keyword evidence="3" id="KW-1185">Reference proteome</keyword>